<keyword evidence="4 7" id="KW-0812">Transmembrane</keyword>
<protein>
    <submittedName>
        <fullName evidence="8">MFS transporter</fullName>
    </submittedName>
</protein>
<dbReference type="Pfam" id="PF05977">
    <property type="entry name" value="MFS_3"/>
    <property type="match status" value="1"/>
</dbReference>
<evidence type="ECO:0000256" key="3">
    <source>
        <dbReference type="ARBA" id="ARBA00022475"/>
    </source>
</evidence>
<reference evidence="8 9" key="1">
    <citation type="submission" date="2023-02" db="EMBL/GenBank/DDBJ databases">
        <title>Dictyobacter halimunensis sp. nov., a new member of the class Ktedonobacteria from forest soil in a geothermal area.</title>
        <authorList>
            <person name="Rachmania M.K."/>
            <person name="Ningsih F."/>
            <person name="Sakai Y."/>
            <person name="Yabe S."/>
            <person name="Yokota A."/>
            <person name="Sjamsuridzal W."/>
        </authorList>
    </citation>
    <scope>NUCLEOTIDE SEQUENCE [LARGE SCALE GENOMIC DNA]</scope>
    <source>
        <strain evidence="8 9">S3.2.2.5</strain>
    </source>
</reference>
<feature type="transmembrane region" description="Helical" evidence="7">
    <location>
        <begin position="164"/>
        <end position="197"/>
    </location>
</feature>
<dbReference type="InterPro" id="IPR036259">
    <property type="entry name" value="MFS_trans_sf"/>
</dbReference>
<evidence type="ECO:0000256" key="2">
    <source>
        <dbReference type="ARBA" id="ARBA00022448"/>
    </source>
</evidence>
<dbReference type="PANTHER" id="PTHR23513">
    <property type="entry name" value="INTEGRAL MEMBRANE EFFLUX PROTEIN-RELATED"/>
    <property type="match status" value="1"/>
</dbReference>
<sequence length="420" mass="45559">MSTQQDELSASQKQINWDFWKYWIGQTISNLGSSVTLFALPLLVYTISGSALSLGISSAANMLPYLLFGLVLGAWMDRVDRKRMMIYVDIARALVISTIPLMAALGHLSVWWIYGVGFVQSTLNICFDAGEFAAIPSLVDQDDLVSANGRIQASYSAASILGPVLAGVLVAFVPLVTLIFIDASSFLLSALSIALVATSFNGRREEEQGERRHILRDVMEGLRYVWEHPVLRNISIMMALVNFVSASHGAQLVLFAKQRLHASDTQVGLLYTAGSIGVVVLALLAGRLRKRWPFSRVALIALMCDGLFILALSLTSWFWLALVFVGLAQGCGVLFNINTGSLRQAIVPNHMLARVMSIAGVLAWSAIPLGALLGGAIINQTHNVALVYSVIGVLVILIPIGFTFTPLGRAERYLPQAPSK</sequence>
<keyword evidence="3" id="KW-1003">Cell membrane</keyword>
<dbReference type="CDD" id="cd06173">
    <property type="entry name" value="MFS_MefA_like"/>
    <property type="match status" value="1"/>
</dbReference>
<feature type="transmembrane region" description="Helical" evidence="7">
    <location>
        <begin position="51"/>
        <end position="72"/>
    </location>
</feature>
<feature type="transmembrane region" description="Helical" evidence="7">
    <location>
        <begin position="93"/>
        <end position="114"/>
    </location>
</feature>
<feature type="transmembrane region" description="Helical" evidence="7">
    <location>
        <begin position="268"/>
        <end position="286"/>
    </location>
</feature>
<evidence type="ECO:0000256" key="5">
    <source>
        <dbReference type="ARBA" id="ARBA00022989"/>
    </source>
</evidence>
<organism evidence="8 9">
    <name type="scientific">Dictyobacter halimunensis</name>
    <dbReference type="NCBI Taxonomy" id="3026934"/>
    <lineage>
        <taxon>Bacteria</taxon>
        <taxon>Bacillati</taxon>
        <taxon>Chloroflexota</taxon>
        <taxon>Ktedonobacteria</taxon>
        <taxon>Ktedonobacterales</taxon>
        <taxon>Dictyobacteraceae</taxon>
        <taxon>Dictyobacter</taxon>
    </lineage>
</organism>
<evidence type="ECO:0000256" key="7">
    <source>
        <dbReference type="SAM" id="Phobius"/>
    </source>
</evidence>
<dbReference type="PANTHER" id="PTHR23513:SF6">
    <property type="entry name" value="MAJOR FACILITATOR SUPERFAMILY ASSOCIATED DOMAIN-CONTAINING PROTEIN"/>
    <property type="match status" value="1"/>
</dbReference>
<dbReference type="Proteomes" id="UP001344906">
    <property type="component" value="Unassembled WGS sequence"/>
</dbReference>
<evidence type="ECO:0000313" key="8">
    <source>
        <dbReference type="EMBL" id="GLV55635.1"/>
    </source>
</evidence>
<name>A0ABQ6FPN7_9CHLR</name>
<comment type="subcellular location">
    <subcellularLocation>
        <location evidence="1">Cell membrane</location>
        <topology evidence="1">Multi-pass membrane protein</topology>
    </subcellularLocation>
</comment>
<keyword evidence="9" id="KW-1185">Reference proteome</keyword>
<feature type="transmembrane region" description="Helical" evidence="7">
    <location>
        <begin position="384"/>
        <end position="404"/>
    </location>
</feature>
<accession>A0ABQ6FPN7</accession>
<keyword evidence="5 7" id="KW-1133">Transmembrane helix</keyword>
<feature type="transmembrane region" description="Helical" evidence="7">
    <location>
        <begin position="236"/>
        <end position="256"/>
    </location>
</feature>
<dbReference type="Gene3D" id="1.20.1250.20">
    <property type="entry name" value="MFS general substrate transporter like domains"/>
    <property type="match status" value="1"/>
</dbReference>
<dbReference type="RefSeq" id="WP_338250154.1">
    <property type="nucleotide sequence ID" value="NZ_BSRI01000001.1"/>
</dbReference>
<evidence type="ECO:0000313" key="9">
    <source>
        <dbReference type="Proteomes" id="UP001344906"/>
    </source>
</evidence>
<feature type="transmembrane region" description="Helical" evidence="7">
    <location>
        <begin position="358"/>
        <end position="378"/>
    </location>
</feature>
<feature type="transmembrane region" description="Helical" evidence="7">
    <location>
        <begin position="20"/>
        <end position="45"/>
    </location>
</feature>
<evidence type="ECO:0000256" key="1">
    <source>
        <dbReference type="ARBA" id="ARBA00004651"/>
    </source>
</evidence>
<keyword evidence="2" id="KW-0813">Transport</keyword>
<gene>
    <name evidence="8" type="ORF">KDH_24790</name>
</gene>
<feature type="transmembrane region" description="Helical" evidence="7">
    <location>
        <begin position="317"/>
        <end position="337"/>
    </location>
</feature>
<dbReference type="EMBL" id="BSRI01000001">
    <property type="protein sequence ID" value="GLV55635.1"/>
    <property type="molecule type" value="Genomic_DNA"/>
</dbReference>
<proteinExistence type="predicted"/>
<evidence type="ECO:0000256" key="6">
    <source>
        <dbReference type="ARBA" id="ARBA00023136"/>
    </source>
</evidence>
<dbReference type="SUPFAM" id="SSF103473">
    <property type="entry name" value="MFS general substrate transporter"/>
    <property type="match status" value="1"/>
</dbReference>
<dbReference type="InterPro" id="IPR010290">
    <property type="entry name" value="TM_effector"/>
</dbReference>
<comment type="caution">
    <text evidence="8">The sequence shown here is derived from an EMBL/GenBank/DDBJ whole genome shotgun (WGS) entry which is preliminary data.</text>
</comment>
<evidence type="ECO:0000256" key="4">
    <source>
        <dbReference type="ARBA" id="ARBA00022692"/>
    </source>
</evidence>
<keyword evidence="6 7" id="KW-0472">Membrane</keyword>